<evidence type="ECO:0000256" key="1">
    <source>
        <dbReference type="SAM" id="Phobius"/>
    </source>
</evidence>
<sequence>MTLGTILLVVLVLLLVGAIPSWPHSRSWGYGPSGGLGALVLILVVLLLMGRI</sequence>
<proteinExistence type="predicted"/>
<gene>
    <name evidence="2" type="ORF">ELE36_00525</name>
</gene>
<dbReference type="Proteomes" id="UP000291562">
    <property type="component" value="Chromosome"/>
</dbReference>
<keyword evidence="3" id="KW-1185">Reference proteome</keyword>
<dbReference type="KEGG" id="xbc:ELE36_00525"/>
<name>A0A411HES2_9GAMM</name>
<dbReference type="EMBL" id="CP035704">
    <property type="protein sequence ID" value="QBB68982.1"/>
    <property type="molecule type" value="Genomic_DNA"/>
</dbReference>
<keyword evidence="1" id="KW-0812">Transmembrane</keyword>
<dbReference type="RefSeq" id="WP_129831233.1">
    <property type="nucleotide sequence ID" value="NZ_CP035704.1"/>
</dbReference>
<accession>A0A411HES2</accession>
<evidence type="ECO:0000313" key="3">
    <source>
        <dbReference type="Proteomes" id="UP000291562"/>
    </source>
</evidence>
<evidence type="ECO:0000313" key="2">
    <source>
        <dbReference type="EMBL" id="QBB68982.1"/>
    </source>
</evidence>
<keyword evidence="1" id="KW-1133">Transmembrane helix</keyword>
<dbReference type="Pfam" id="PF11752">
    <property type="entry name" value="DUF3309"/>
    <property type="match status" value="1"/>
</dbReference>
<keyword evidence="1" id="KW-0472">Membrane</keyword>
<dbReference type="AlphaFoldDB" id="A0A411HES2"/>
<reference evidence="2 3" key="1">
    <citation type="submission" date="2019-01" db="EMBL/GenBank/DDBJ databases">
        <title>Pseudolysobacter antarctica gen. nov., sp. nov., isolated from Fildes Peninsula, Antarctica.</title>
        <authorList>
            <person name="Wei Z."/>
            <person name="Peng F."/>
        </authorList>
    </citation>
    <scope>NUCLEOTIDE SEQUENCE [LARGE SCALE GENOMIC DNA]</scope>
    <source>
        <strain evidence="2 3">AQ6-296</strain>
    </source>
</reference>
<feature type="transmembrane region" description="Helical" evidence="1">
    <location>
        <begin position="28"/>
        <end position="49"/>
    </location>
</feature>
<protein>
    <submittedName>
        <fullName evidence="2">DUF3309 domain-containing protein</fullName>
    </submittedName>
</protein>
<dbReference type="InterPro" id="IPR021738">
    <property type="entry name" value="DUF3309"/>
</dbReference>
<organism evidence="2 3">
    <name type="scientific">Pseudolysobacter antarcticus</name>
    <dbReference type="NCBI Taxonomy" id="2511995"/>
    <lineage>
        <taxon>Bacteria</taxon>
        <taxon>Pseudomonadati</taxon>
        <taxon>Pseudomonadota</taxon>
        <taxon>Gammaproteobacteria</taxon>
        <taxon>Lysobacterales</taxon>
        <taxon>Rhodanobacteraceae</taxon>
        <taxon>Pseudolysobacter</taxon>
    </lineage>
</organism>